<gene>
    <name evidence="3" type="ORF">HGM15179_019933</name>
</gene>
<dbReference type="EMBL" id="SWJQ01001920">
    <property type="protein sequence ID" value="TRZ07175.1"/>
    <property type="molecule type" value="Genomic_DNA"/>
</dbReference>
<dbReference type="InterPro" id="IPR013783">
    <property type="entry name" value="Ig-like_fold"/>
</dbReference>
<dbReference type="InterPro" id="IPR007110">
    <property type="entry name" value="Ig-like_dom"/>
</dbReference>
<proteinExistence type="predicted"/>
<accession>A0A8K1D8F3</accession>
<evidence type="ECO:0000256" key="1">
    <source>
        <dbReference type="SAM" id="MobiDB-lite"/>
    </source>
</evidence>
<dbReference type="AlphaFoldDB" id="A0A8K1D8F3"/>
<evidence type="ECO:0000313" key="4">
    <source>
        <dbReference type="Proteomes" id="UP000796761"/>
    </source>
</evidence>
<dbReference type="PROSITE" id="PS50835">
    <property type="entry name" value="IG_LIKE"/>
    <property type="match status" value="1"/>
</dbReference>
<keyword evidence="4" id="KW-1185">Reference proteome</keyword>
<sequence length="127" mass="13429">MAAPGGLTGLGQAPSAARPRKGGKAPSAAFEGFFTMNSLELALTGWCPLSPADAQTTQLLVEPPWMLAVLWDRVILTCQGSGTTGATTWYKDGQSWWLKGPNNFRVTKSGTYQCDRPGSGLSLPLVS</sequence>
<dbReference type="Gene3D" id="2.60.40.10">
    <property type="entry name" value="Immunoglobulins"/>
    <property type="match status" value="1"/>
</dbReference>
<dbReference type="OrthoDB" id="6151406at2759"/>
<organism evidence="3 4">
    <name type="scientific">Zosterops borbonicus</name>
    <dbReference type="NCBI Taxonomy" id="364589"/>
    <lineage>
        <taxon>Eukaryota</taxon>
        <taxon>Metazoa</taxon>
        <taxon>Chordata</taxon>
        <taxon>Craniata</taxon>
        <taxon>Vertebrata</taxon>
        <taxon>Euteleostomi</taxon>
        <taxon>Archelosauria</taxon>
        <taxon>Archosauria</taxon>
        <taxon>Dinosauria</taxon>
        <taxon>Saurischia</taxon>
        <taxon>Theropoda</taxon>
        <taxon>Coelurosauria</taxon>
        <taxon>Aves</taxon>
        <taxon>Neognathae</taxon>
        <taxon>Neoaves</taxon>
        <taxon>Telluraves</taxon>
        <taxon>Australaves</taxon>
        <taxon>Passeriformes</taxon>
        <taxon>Sylvioidea</taxon>
        <taxon>Zosteropidae</taxon>
        <taxon>Zosterops</taxon>
    </lineage>
</organism>
<dbReference type="SUPFAM" id="SSF48726">
    <property type="entry name" value="Immunoglobulin"/>
    <property type="match status" value="1"/>
</dbReference>
<dbReference type="Proteomes" id="UP000796761">
    <property type="component" value="Unassembled WGS sequence"/>
</dbReference>
<dbReference type="InterPro" id="IPR036179">
    <property type="entry name" value="Ig-like_dom_sf"/>
</dbReference>
<feature type="region of interest" description="Disordered" evidence="1">
    <location>
        <begin position="1"/>
        <end position="26"/>
    </location>
</feature>
<evidence type="ECO:0000313" key="3">
    <source>
        <dbReference type="EMBL" id="TRZ07175.1"/>
    </source>
</evidence>
<name>A0A8K1D8F3_9PASS</name>
<evidence type="ECO:0000259" key="2">
    <source>
        <dbReference type="PROSITE" id="PS50835"/>
    </source>
</evidence>
<feature type="domain" description="Ig-like" evidence="2">
    <location>
        <begin position="72"/>
        <end position="114"/>
    </location>
</feature>
<comment type="caution">
    <text evidence="3">The sequence shown here is derived from an EMBL/GenBank/DDBJ whole genome shotgun (WGS) entry which is preliminary data.</text>
</comment>
<protein>
    <recommendedName>
        <fullName evidence="2">Ig-like domain-containing protein</fullName>
    </recommendedName>
</protein>
<reference evidence="3" key="1">
    <citation type="submission" date="2019-04" db="EMBL/GenBank/DDBJ databases">
        <title>Genome assembly of Zosterops borbonicus 15179.</title>
        <authorList>
            <person name="Leroy T."/>
            <person name="Anselmetti Y."/>
            <person name="Tilak M.-K."/>
            <person name="Nabholz B."/>
        </authorList>
    </citation>
    <scope>NUCLEOTIDE SEQUENCE</scope>
    <source>
        <strain evidence="3">HGM_15179</strain>
        <tissue evidence="3">Muscle</tissue>
    </source>
</reference>